<reference evidence="9" key="1">
    <citation type="submission" date="2025-08" db="UniProtKB">
        <authorList>
            <consortium name="RefSeq"/>
        </authorList>
    </citation>
    <scope>IDENTIFICATION</scope>
</reference>
<dbReference type="GO" id="GO:0007218">
    <property type="term" value="P:neuropeptide signaling pathway"/>
    <property type="evidence" value="ECO:0007669"/>
    <property type="project" value="UniProtKB-KW"/>
</dbReference>
<evidence type="ECO:0000256" key="7">
    <source>
        <dbReference type="SAM" id="SignalP"/>
    </source>
</evidence>
<protein>
    <submittedName>
        <fullName evidence="9">Pro-FMRFamide-related neuropeptide VF</fullName>
    </submittedName>
</protein>
<keyword evidence="6 9" id="KW-0527">Neuropeptide</keyword>
<gene>
    <name evidence="9" type="primary">npvf</name>
</gene>
<name>A0A6J2WJB8_CHACN</name>
<dbReference type="PANTHER" id="PTHR14403">
    <property type="entry name" value="RFAMIDE PEPTIDE GONADOTROPIN INHIBITORY HORMONE"/>
    <property type="match status" value="1"/>
</dbReference>
<keyword evidence="3" id="KW-0964">Secreted</keyword>
<feature type="chain" id="PRO_5026671725" evidence="7">
    <location>
        <begin position="25"/>
        <end position="255"/>
    </location>
</feature>
<evidence type="ECO:0000313" key="9">
    <source>
        <dbReference type="RefSeq" id="XP_030644489.1"/>
    </source>
</evidence>
<evidence type="ECO:0000256" key="4">
    <source>
        <dbReference type="ARBA" id="ARBA00022729"/>
    </source>
</evidence>
<comment type="similarity">
    <text evidence="2">Belongs to the FARP (FMRFamide related peptide) family.</text>
</comment>
<accession>A0A6J2WJB8</accession>
<evidence type="ECO:0000256" key="2">
    <source>
        <dbReference type="ARBA" id="ARBA00006356"/>
    </source>
</evidence>
<proteinExistence type="inferred from homology"/>
<evidence type="ECO:0000256" key="6">
    <source>
        <dbReference type="ARBA" id="ARBA00023320"/>
    </source>
</evidence>
<evidence type="ECO:0000256" key="5">
    <source>
        <dbReference type="ARBA" id="ARBA00022815"/>
    </source>
</evidence>
<evidence type="ECO:0000313" key="8">
    <source>
        <dbReference type="Proteomes" id="UP000504632"/>
    </source>
</evidence>
<keyword evidence="5" id="KW-0027">Amidation</keyword>
<sequence>MFSSNLLTFTLTVLASLLLQRVITLRLPGADDDNQHRFTRQYSESSNEIPRSLEMEDFTFKVLPTSGRVSTPSILRLHPASVKPSHLHANLPLRFGRDDGMSKSTINLPQRFGRAQEKDGLIYPHVCTQCRRSGSPPSATLPQRFGRGDLFNREPFRNLVMSTRAMKSPFLDDRTLENAYEDEMMKNPKLVSSCIMYHVLYTHSLLYGLRNVWRSRACHRPVSWSLRSVHHPAIITGHFHYGHGGTMLPESLNIY</sequence>
<keyword evidence="8" id="KW-1185">Reference proteome</keyword>
<dbReference type="Proteomes" id="UP000504632">
    <property type="component" value="Chromosome 12"/>
</dbReference>
<keyword evidence="4 7" id="KW-0732">Signal</keyword>
<dbReference type="GO" id="GO:0005102">
    <property type="term" value="F:signaling receptor binding"/>
    <property type="evidence" value="ECO:0007669"/>
    <property type="project" value="TreeGrafter"/>
</dbReference>
<evidence type="ECO:0000256" key="3">
    <source>
        <dbReference type="ARBA" id="ARBA00022525"/>
    </source>
</evidence>
<dbReference type="GO" id="GO:0005576">
    <property type="term" value="C:extracellular region"/>
    <property type="evidence" value="ECO:0007669"/>
    <property type="project" value="UniProtKB-SubCell"/>
</dbReference>
<dbReference type="AlphaFoldDB" id="A0A6J2WJB8"/>
<dbReference type="InParanoid" id="A0A6J2WJB8"/>
<dbReference type="InterPro" id="IPR026297">
    <property type="entry name" value="FMRFamide-related/fGRP"/>
</dbReference>
<feature type="signal peptide" evidence="7">
    <location>
        <begin position="1"/>
        <end position="24"/>
    </location>
</feature>
<dbReference type="RefSeq" id="XP_030644489.1">
    <property type="nucleotide sequence ID" value="XM_030788629.1"/>
</dbReference>
<dbReference type="OrthoDB" id="8834619at2759"/>
<comment type="subcellular location">
    <subcellularLocation>
        <location evidence="1">Secreted</location>
    </subcellularLocation>
</comment>
<dbReference type="GO" id="GO:0032277">
    <property type="term" value="P:negative regulation of gonadotropin secretion"/>
    <property type="evidence" value="ECO:0007669"/>
    <property type="project" value="TreeGrafter"/>
</dbReference>
<dbReference type="PANTHER" id="PTHR14403:SF6">
    <property type="entry name" value="PRO-FMRFAMIDE-RELATED NEUROPEPTIDE VF"/>
    <property type="match status" value="1"/>
</dbReference>
<evidence type="ECO:0000256" key="1">
    <source>
        <dbReference type="ARBA" id="ARBA00004613"/>
    </source>
</evidence>
<dbReference type="CTD" id="64111"/>
<dbReference type="GeneID" id="115824912"/>
<organism evidence="8 9">
    <name type="scientific">Chanos chanos</name>
    <name type="common">Milkfish</name>
    <name type="synonym">Mugil chanos</name>
    <dbReference type="NCBI Taxonomy" id="29144"/>
    <lineage>
        <taxon>Eukaryota</taxon>
        <taxon>Metazoa</taxon>
        <taxon>Chordata</taxon>
        <taxon>Craniata</taxon>
        <taxon>Vertebrata</taxon>
        <taxon>Euteleostomi</taxon>
        <taxon>Actinopterygii</taxon>
        <taxon>Neopterygii</taxon>
        <taxon>Teleostei</taxon>
        <taxon>Ostariophysi</taxon>
        <taxon>Gonorynchiformes</taxon>
        <taxon>Chanidae</taxon>
        <taxon>Chanos</taxon>
    </lineage>
</organism>